<dbReference type="GO" id="GO:0045504">
    <property type="term" value="F:dynein heavy chain binding"/>
    <property type="evidence" value="ECO:0007669"/>
    <property type="project" value="TreeGrafter"/>
</dbReference>
<gene>
    <name evidence="5" type="ORF">B9G98_04728</name>
</gene>
<dbReference type="GO" id="GO:0010970">
    <property type="term" value="P:transport along microtubule"/>
    <property type="evidence" value="ECO:0007669"/>
    <property type="project" value="TreeGrafter"/>
</dbReference>
<dbReference type="GO" id="GO:0045503">
    <property type="term" value="F:dynein light chain binding"/>
    <property type="evidence" value="ECO:0007669"/>
    <property type="project" value="TreeGrafter"/>
</dbReference>
<dbReference type="InterPro" id="IPR036322">
    <property type="entry name" value="WD40_repeat_dom_sf"/>
</dbReference>
<evidence type="ECO:0000313" key="6">
    <source>
        <dbReference type="Proteomes" id="UP000238350"/>
    </source>
</evidence>
<dbReference type="GeneID" id="36518476"/>
<organism evidence="5 6">
    <name type="scientific">Wickerhamiella sorbophila</name>
    <dbReference type="NCBI Taxonomy" id="45607"/>
    <lineage>
        <taxon>Eukaryota</taxon>
        <taxon>Fungi</taxon>
        <taxon>Dikarya</taxon>
        <taxon>Ascomycota</taxon>
        <taxon>Saccharomycotina</taxon>
        <taxon>Dipodascomycetes</taxon>
        <taxon>Dipodascales</taxon>
        <taxon>Trichomonascaceae</taxon>
        <taxon>Wickerhamiella</taxon>
    </lineage>
</organism>
<evidence type="ECO:0000256" key="2">
    <source>
        <dbReference type="ARBA" id="ARBA00022490"/>
    </source>
</evidence>
<dbReference type="GO" id="GO:0005737">
    <property type="term" value="C:cytoplasm"/>
    <property type="evidence" value="ECO:0007669"/>
    <property type="project" value="UniProtKB-SubCell"/>
</dbReference>
<keyword evidence="2" id="KW-0963">Cytoplasm</keyword>
<dbReference type="InterPro" id="IPR050687">
    <property type="entry name" value="Dynein_IC"/>
</dbReference>
<protein>
    <submittedName>
        <fullName evidence="5">Cytoplasmic dynein 1 intermediate chain 1</fullName>
    </submittedName>
</protein>
<evidence type="ECO:0000256" key="4">
    <source>
        <dbReference type="ARBA" id="ARBA00022737"/>
    </source>
</evidence>
<dbReference type="GO" id="GO:0005868">
    <property type="term" value="C:cytoplasmic dynein complex"/>
    <property type="evidence" value="ECO:0007669"/>
    <property type="project" value="TreeGrafter"/>
</dbReference>
<keyword evidence="6" id="KW-1185">Reference proteome</keyword>
<dbReference type="Gene3D" id="2.130.10.10">
    <property type="entry name" value="YVTN repeat-like/Quinoprotein amine dehydrogenase"/>
    <property type="match status" value="2"/>
</dbReference>
<reference evidence="5 6" key="1">
    <citation type="submission" date="2017-04" db="EMBL/GenBank/DDBJ databases">
        <title>Genome sequencing of [Candida] sorbophila.</title>
        <authorList>
            <person name="Ahn J.O."/>
        </authorList>
    </citation>
    <scope>NUCLEOTIDE SEQUENCE [LARGE SCALE GENOMIC DNA]</scope>
    <source>
        <strain evidence="5 6">DS02</strain>
    </source>
</reference>
<dbReference type="SUPFAM" id="SSF50978">
    <property type="entry name" value="WD40 repeat-like"/>
    <property type="match status" value="1"/>
</dbReference>
<dbReference type="PANTHER" id="PTHR12442:SF22">
    <property type="entry name" value="CYTOPLASMIC DYNEIN 1 INTERMEDIATE CHAIN-RELATED"/>
    <property type="match status" value="1"/>
</dbReference>
<dbReference type="PANTHER" id="PTHR12442">
    <property type="entry name" value="DYNEIN INTERMEDIATE CHAIN"/>
    <property type="match status" value="1"/>
</dbReference>
<evidence type="ECO:0000256" key="3">
    <source>
        <dbReference type="ARBA" id="ARBA00022574"/>
    </source>
</evidence>
<keyword evidence="3" id="KW-0853">WD repeat</keyword>
<keyword evidence="4" id="KW-0677">Repeat</keyword>
<dbReference type="Proteomes" id="UP000238350">
    <property type="component" value="Unassembled WGS sequence"/>
</dbReference>
<proteinExistence type="predicted"/>
<accession>A0A2T0FQ38</accession>
<name>A0A2T0FQ38_9ASCO</name>
<comment type="caution">
    <text evidence="5">The sequence shown here is derived from an EMBL/GenBank/DDBJ whole genome shotgun (WGS) entry which is preliminary data.</text>
</comment>
<dbReference type="SMART" id="SM00320">
    <property type="entry name" value="WD40"/>
    <property type="match status" value="5"/>
</dbReference>
<dbReference type="EMBL" id="NDIQ01000022">
    <property type="protein sequence ID" value="PRT57108.1"/>
    <property type="molecule type" value="Genomic_DNA"/>
</dbReference>
<dbReference type="OrthoDB" id="366230at2759"/>
<evidence type="ECO:0000256" key="1">
    <source>
        <dbReference type="ARBA" id="ARBA00004496"/>
    </source>
</evidence>
<dbReference type="InterPro" id="IPR001680">
    <property type="entry name" value="WD40_rpt"/>
</dbReference>
<evidence type="ECO:0000313" key="5">
    <source>
        <dbReference type="EMBL" id="PRT57108.1"/>
    </source>
</evidence>
<dbReference type="RefSeq" id="XP_024667053.1">
    <property type="nucleotide sequence ID" value="XM_024811285.1"/>
</dbReference>
<sequence length="493" mass="54653">MDARAEIEAKRERLAKLREQRQRLAASKSVSPSPEIVDVPTRAVETPVLVSPAPKPELQTVVSRIFCTEPVIYYTKKIQTEDPVVEEPEIEQFEQIVVEEKPLELQAPQPEQKRFTMESDKEKSFAAAKFLDRAWRIVARAKDSDNPNRTIFDHAPSAAESPFRPGPVFTGPQATVSSLEWAPKQPDVFAVSFRQINEGISGQSFVCVWNLRAPSEPEYTLLSNTDVLVVKFAPSQQYIYGAGFNGRILAWDLRQGHFKLLPFLKSTEDGHVFPVKALTVTGTSLLSCAEDGTFCSWAPDLLTKPQYKITLTSSSSILDGLGPSAPTALAVHPHDNTQYVLGTLDGSLYRGFSVETVTTPAGIKGEAFGQDGERHSAGITALSFRQSNQTTNTMAFMLSAGLDWVIKLWSVPLEGTAKCVATIYMDDITSDIAWAPNHPSIFASACQDVVQIWDLNKSRDTAVCSHKFPWPLEVWTGLYRFVRSLMMYSNTTT</sequence>
<dbReference type="STRING" id="45607.A0A2T0FQ38"/>
<comment type="subcellular location">
    <subcellularLocation>
        <location evidence="1">Cytoplasm</location>
    </subcellularLocation>
</comment>
<dbReference type="AlphaFoldDB" id="A0A2T0FQ38"/>
<dbReference type="InterPro" id="IPR015943">
    <property type="entry name" value="WD40/YVTN_repeat-like_dom_sf"/>
</dbReference>